<dbReference type="EMBL" id="KM051845">
    <property type="protein sequence ID" value="AIL02990.1"/>
    <property type="molecule type" value="Genomic_DNA"/>
</dbReference>
<dbReference type="GO" id="GO:0019031">
    <property type="term" value="C:viral envelope"/>
    <property type="evidence" value="ECO:0007669"/>
    <property type="project" value="UniProtKB-KW"/>
</dbReference>
<evidence type="ECO:0000313" key="11">
    <source>
        <dbReference type="Proteomes" id="UP000172799"/>
    </source>
</evidence>
<feature type="compositionally biased region" description="Pro residues" evidence="7">
    <location>
        <begin position="307"/>
        <end position="319"/>
    </location>
</feature>
<keyword evidence="5 8" id="KW-0472">Membrane</keyword>
<comment type="subcellular location">
    <subcellularLocation>
        <location evidence="1">Membrane</location>
        <topology evidence="1">Single-pass membrane protein</topology>
    </subcellularLocation>
</comment>
<evidence type="ECO:0000256" key="6">
    <source>
        <dbReference type="ARBA" id="ARBA00023180"/>
    </source>
</evidence>
<proteinExistence type="predicted"/>
<evidence type="ECO:0000256" key="5">
    <source>
        <dbReference type="ARBA" id="ARBA00023136"/>
    </source>
</evidence>
<protein>
    <submittedName>
        <fullName evidence="10">Envelope glycoprotein D</fullName>
    </submittedName>
</protein>
<sequence length="406" mass="44654">MAAAGASIAGLGLLLALLARPVAGATGPGHNRVEVIDPSHPEASLKNVPLPKFPPPRYNYTIVKKYDSMAISPFSNDPSMDTDIRHVVSTEPCEMFGMIATPDIEHILRELELNGKSYTARVIWYHILDDCAMPLRDIYYEDCDPKQPFGICKKRSLSRWLLSIVDYVVDTSDELNLIMASPPPGAAGQYRRVIRINDKTLFTDFMVTRPEEPCPTSLRTKFGMYGVCATSQEYAAGEIDLSETLSRYHDQPHHIALVYYLFKKRWGTPPAHFPESPTYAKPAPPKRNHESPDAPDMLDADSDRPQSGPPHPDAGPPPDAPEERHPFDDLTPKLQRDDESASGGKSGGRPGVVVAAVAAVLLILALAGASVYFCCLKKRWGVSKLPPVGGIGAPTKYKDVRYERLP</sequence>
<keyword evidence="2 8" id="KW-0812">Transmembrane</keyword>
<evidence type="ECO:0000256" key="1">
    <source>
        <dbReference type="ARBA" id="ARBA00004167"/>
    </source>
</evidence>
<feature type="region of interest" description="Disordered" evidence="7">
    <location>
        <begin position="273"/>
        <end position="349"/>
    </location>
</feature>
<dbReference type="InterPro" id="IPR002896">
    <property type="entry name" value="Herpes_glycop_dom"/>
</dbReference>
<keyword evidence="3" id="KW-0732">Signal</keyword>
<evidence type="ECO:0000256" key="3">
    <source>
        <dbReference type="ARBA" id="ARBA00022729"/>
    </source>
</evidence>
<dbReference type="SUPFAM" id="SSF48726">
    <property type="entry name" value="Immunoglobulin"/>
    <property type="match status" value="1"/>
</dbReference>
<dbReference type="OrthoDB" id="20549at10239"/>
<evidence type="ECO:0000256" key="7">
    <source>
        <dbReference type="SAM" id="MobiDB-lite"/>
    </source>
</evidence>
<feature type="compositionally biased region" description="Basic and acidic residues" evidence="7">
    <location>
        <begin position="321"/>
        <end position="339"/>
    </location>
</feature>
<keyword evidence="6" id="KW-0325">Glycoprotein</keyword>
<name>A0A077B637_9ALPH</name>
<evidence type="ECO:0000256" key="8">
    <source>
        <dbReference type="SAM" id="Phobius"/>
    </source>
</evidence>
<evidence type="ECO:0000313" key="10">
    <source>
        <dbReference type="EMBL" id="AIL02990.1"/>
    </source>
</evidence>
<keyword evidence="4 8" id="KW-1133">Transmembrane helix</keyword>
<accession>A0A077B637</accession>
<keyword evidence="11" id="KW-1185">Reference proteome</keyword>
<dbReference type="GeneID" id="20194383"/>
<keyword evidence="10" id="KW-0946">Virion</keyword>
<evidence type="ECO:0000259" key="9">
    <source>
        <dbReference type="Pfam" id="PF01537"/>
    </source>
</evidence>
<dbReference type="RefSeq" id="YP_009054976.1">
    <property type="nucleotide sequence ID" value="NC_024771.1"/>
</dbReference>
<evidence type="ECO:0000256" key="2">
    <source>
        <dbReference type="ARBA" id="ARBA00022692"/>
    </source>
</evidence>
<gene>
    <name evidence="10" type="primary">ORF72</name>
</gene>
<dbReference type="KEGG" id="vg:20194383"/>
<organism evidence="10 11">
    <name type="scientific">Equid alphaherpesvirus 3</name>
    <dbReference type="NCBI Taxonomy" id="80341"/>
    <lineage>
        <taxon>Viruses</taxon>
        <taxon>Duplodnaviria</taxon>
        <taxon>Heunggongvirae</taxon>
        <taxon>Peploviricota</taxon>
        <taxon>Herviviricetes</taxon>
        <taxon>Herpesvirales</taxon>
        <taxon>Orthoherpesviridae</taxon>
        <taxon>Alphaherpesvirinae</taxon>
        <taxon>Varicellovirus</taxon>
        <taxon>Varicellovirus equidalpha3</taxon>
    </lineage>
</organism>
<evidence type="ECO:0000256" key="4">
    <source>
        <dbReference type="ARBA" id="ARBA00022989"/>
    </source>
</evidence>
<keyword evidence="10" id="KW-0261">Viral envelope protein</keyword>
<dbReference type="Proteomes" id="UP000172799">
    <property type="component" value="Segment"/>
</dbReference>
<reference evidence="10 11" key="1">
    <citation type="submission" date="2014-06" db="EMBL/GenBank/DDBJ databases">
        <title>Comparative genome analysis of equine alphaherpesviruses.</title>
        <authorList>
            <person name="Sijmons S."/>
            <person name="Vissani A."/>
            <person name="Silva Tordoya M."/>
            <person name="Muylkens B."/>
            <person name="Thiry E."/>
            <person name="Maes P."/>
            <person name="Matthijnssens J."/>
            <person name="Barrandeguy M."/>
            <person name="Van Ranst M."/>
        </authorList>
    </citation>
    <scope>NUCLEOTIDE SEQUENCE [LARGE SCALE GENOMIC DNA]</scope>
    <source>
        <strain evidence="10">AR/2007/C3A</strain>
    </source>
</reference>
<dbReference type="Gene3D" id="2.70.230.10">
    <property type="match status" value="1"/>
</dbReference>
<dbReference type="GO" id="GO:0016020">
    <property type="term" value="C:membrane"/>
    <property type="evidence" value="ECO:0007669"/>
    <property type="project" value="UniProtKB-SubCell"/>
</dbReference>
<feature type="domain" description="Herpesvirus glycoprotein D/GG/GX" evidence="9">
    <location>
        <begin position="85"/>
        <end position="207"/>
    </location>
</feature>
<dbReference type="InterPro" id="IPR036179">
    <property type="entry name" value="Ig-like_dom_sf"/>
</dbReference>
<dbReference type="Pfam" id="PF01537">
    <property type="entry name" value="Herpes_glycop_D"/>
    <property type="match status" value="1"/>
</dbReference>
<feature type="transmembrane region" description="Helical" evidence="8">
    <location>
        <begin position="352"/>
        <end position="375"/>
    </location>
</feature>